<comment type="subcellular location">
    <subcellularLocation>
        <location evidence="1">Cell membrane</location>
        <topology evidence="1">Multi-pass membrane protein</topology>
    </subcellularLocation>
</comment>
<evidence type="ECO:0000256" key="3">
    <source>
        <dbReference type="ARBA" id="ARBA00022475"/>
    </source>
</evidence>
<accession>A0A399RT95</accession>
<evidence type="ECO:0000256" key="4">
    <source>
        <dbReference type="ARBA" id="ARBA00022692"/>
    </source>
</evidence>
<evidence type="ECO:0000313" key="10">
    <source>
        <dbReference type="Proteomes" id="UP000266385"/>
    </source>
</evidence>
<dbReference type="GO" id="GO:0005886">
    <property type="term" value="C:plasma membrane"/>
    <property type="evidence" value="ECO:0007669"/>
    <property type="project" value="UniProtKB-SubCell"/>
</dbReference>
<organism evidence="9 10">
    <name type="scientific">Henriciella mobilis</name>
    <dbReference type="NCBI Taxonomy" id="2305467"/>
    <lineage>
        <taxon>Bacteria</taxon>
        <taxon>Pseudomonadati</taxon>
        <taxon>Pseudomonadota</taxon>
        <taxon>Alphaproteobacteria</taxon>
        <taxon>Hyphomonadales</taxon>
        <taxon>Hyphomonadaceae</taxon>
        <taxon>Henriciella</taxon>
    </lineage>
</organism>
<feature type="transmembrane region" description="Helical" evidence="7">
    <location>
        <begin position="263"/>
        <end position="285"/>
    </location>
</feature>
<comment type="similarity">
    <text evidence="2">Belongs to the acyltransferase 3 family.</text>
</comment>
<feature type="domain" description="Acyltransferase 3" evidence="8">
    <location>
        <begin position="4"/>
        <end position="312"/>
    </location>
</feature>
<dbReference type="EMBL" id="QWFX01000005">
    <property type="protein sequence ID" value="RIJ33092.1"/>
    <property type="molecule type" value="Genomic_DNA"/>
</dbReference>
<evidence type="ECO:0000256" key="1">
    <source>
        <dbReference type="ARBA" id="ARBA00004651"/>
    </source>
</evidence>
<evidence type="ECO:0000256" key="5">
    <source>
        <dbReference type="ARBA" id="ARBA00022989"/>
    </source>
</evidence>
<dbReference type="Proteomes" id="UP000266385">
    <property type="component" value="Unassembled WGS sequence"/>
</dbReference>
<proteinExistence type="inferred from homology"/>
<comment type="caution">
    <text evidence="9">The sequence shown here is derived from an EMBL/GenBank/DDBJ whole genome shotgun (WGS) entry which is preliminary data.</text>
</comment>
<protein>
    <submittedName>
        <fullName evidence="9">Acyltransferase</fullName>
    </submittedName>
</protein>
<keyword evidence="9" id="KW-0808">Transferase</keyword>
<evidence type="ECO:0000256" key="6">
    <source>
        <dbReference type="ARBA" id="ARBA00023136"/>
    </source>
</evidence>
<gene>
    <name evidence="9" type="ORF">D1223_04420</name>
</gene>
<feature type="transmembrane region" description="Helical" evidence="7">
    <location>
        <begin position="149"/>
        <end position="167"/>
    </location>
</feature>
<dbReference type="PANTHER" id="PTHR40074">
    <property type="entry name" value="O-ACETYLTRANSFERASE WECH"/>
    <property type="match status" value="1"/>
</dbReference>
<evidence type="ECO:0000259" key="8">
    <source>
        <dbReference type="Pfam" id="PF01757"/>
    </source>
</evidence>
<dbReference type="GO" id="GO:0009246">
    <property type="term" value="P:enterobacterial common antigen biosynthetic process"/>
    <property type="evidence" value="ECO:0007669"/>
    <property type="project" value="TreeGrafter"/>
</dbReference>
<feature type="transmembrane region" description="Helical" evidence="7">
    <location>
        <begin position="114"/>
        <end position="137"/>
    </location>
</feature>
<reference evidence="9 10" key="1">
    <citation type="submission" date="2018-08" db="EMBL/GenBank/DDBJ databases">
        <title>Henriciella mobilis sp. nov., isolated from seawater.</title>
        <authorList>
            <person name="Cheng H."/>
            <person name="Wu Y.-H."/>
            <person name="Xu X.-W."/>
            <person name="Guo L.-L."/>
        </authorList>
    </citation>
    <scope>NUCLEOTIDE SEQUENCE [LARGE SCALE GENOMIC DNA]</scope>
    <source>
        <strain evidence="9 10">JN25</strain>
    </source>
</reference>
<feature type="transmembrane region" description="Helical" evidence="7">
    <location>
        <begin position="236"/>
        <end position="254"/>
    </location>
</feature>
<dbReference type="InterPro" id="IPR002656">
    <property type="entry name" value="Acyl_transf_3_dom"/>
</dbReference>
<name>A0A399RT95_9PROT</name>
<keyword evidence="3" id="KW-1003">Cell membrane</keyword>
<dbReference type="GO" id="GO:0016413">
    <property type="term" value="F:O-acetyltransferase activity"/>
    <property type="evidence" value="ECO:0007669"/>
    <property type="project" value="TreeGrafter"/>
</dbReference>
<feature type="transmembrane region" description="Helical" evidence="7">
    <location>
        <begin position="179"/>
        <end position="198"/>
    </location>
</feature>
<feature type="transmembrane region" description="Helical" evidence="7">
    <location>
        <begin position="297"/>
        <end position="321"/>
    </location>
</feature>
<evidence type="ECO:0000313" key="9">
    <source>
        <dbReference type="EMBL" id="RIJ33092.1"/>
    </source>
</evidence>
<dbReference type="PANTHER" id="PTHR40074:SF2">
    <property type="entry name" value="O-ACETYLTRANSFERASE WECH"/>
    <property type="match status" value="1"/>
</dbReference>
<dbReference type="OrthoDB" id="7579632at2"/>
<keyword evidence="5 7" id="KW-1133">Transmembrane helix</keyword>
<keyword evidence="10" id="KW-1185">Reference proteome</keyword>
<dbReference type="AlphaFoldDB" id="A0A399RT95"/>
<dbReference type="RefSeq" id="WP_119375170.1">
    <property type="nucleotide sequence ID" value="NZ_QWFX01000005.1"/>
</dbReference>
<evidence type="ECO:0000256" key="2">
    <source>
        <dbReference type="ARBA" id="ARBA00007400"/>
    </source>
</evidence>
<keyword evidence="4 7" id="KW-0812">Transmembrane</keyword>
<dbReference type="Pfam" id="PF01757">
    <property type="entry name" value="Acyl_transf_3"/>
    <property type="match status" value="1"/>
</dbReference>
<keyword evidence="6 7" id="KW-0472">Membrane</keyword>
<feature type="transmembrane region" description="Helical" evidence="7">
    <location>
        <begin position="205"/>
        <end position="224"/>
    </location>
</feature>
<feature type="transmembrane region" description="Helical" evidence="7">
    <location>
        <begin position="74"/>
        <end position="94"/>
    </location>
</feature>
<sequence length="331" mass="37183">MYHVNNFRGAAILLIVLTHCLSVYEVQPEIFRYLDSAIGNDTFYFVAIAGFLFSFTTNDFSYGRFMLGKFKAIILPYLVLSIPAIAIYCLGIKTDHAWMDMDWFSSLNPVLQVGFLYATGAHLGPLWFIPMIITLFALSPLFVLLKDRIGALAIVFLLSVVVGVIVGRPESDKFPELESVYFLPAFLLGMLLAARPGLYRTHAKGAVFVALVLLVFSASLPMLGDASHAFKMRLHLLIELVMSVCLFSLFYAFMNHRTRWLDLFARISFFIFFVHGYFVAAFRLIDSHFLADVPALVTLPVYFAATVLLSVASFVVLKILLRDRSRTLIAA</sequence>
<feature type="transmembrane region" description="Helical" evidence="7">
    <location>
        <begin position="44"/>
        <end position="62"/>
    </location>
</feature>
<evidence type="ECO:0000256" key="7">
    <source>
        <dbReference type="SAM" id="Phobius"/>
    </source>
</evidence>
<keyword evidence="9" id="KW-0012">Acyltransferase</keyword>